<dbReference type="Gene3D" id="3.40.50.970">
    <property type="match status" value="1"/>
</dbReference>
<evidence type="ECO:0000256" key="4">
    <source>
        <dbReference type="ARBA" id="ARBA00023052"/>
    </source>
</evidence>
<protein>
    <recommendedName>
        <fullName evidence="2">oxoglutarate dehydrogenase (succinyl-transferring)</fullName>
        <ecNumber evidence="2">1.2.4.2</ecNumber>
    </recommendedName>
</protein>
<accession>A0A933WBS0</accession>
<evidence type="ECO:0000313" key="7">
    <source>
        <dbReference type="Proteomes" id="UP000696931"/>
    </source>
</evidence>
<reference evidence="6" key="1">
    <citation type="submission" date="2020-07" db="EMBL/GenBank/DDBJ databases">
        <title>Huge and variable diversity of episymbiotic CPR bacteria and DPANN archaea in groundwater ecosystems.</title>
        <authorList>
            <person name="He C.Y."/>
            <person name="Keren R."/>
            <person name="Whittaker M."/>
            <person name="Farag I.F."/>
            <person name="Doudna J."/>
            <person name="Cate J.H.D."/>
            <person name="Banfield J.F."/>
        </authorList>
    </citation>
    <scope>NUCLEOTIDE SEQUENCE</scope>
    <source>
        <strain evidence="6">NC_groundwater_1813_Pr3_B-0.1um_71_17</strain>
    </source>
</reference>
<dbReference type="GO" id="GO:0005829">
    <property type="term" value="C:cytosol"/>
    <property type="evidence" value="ECO:0007669"/>
    <property type="project" value="TreeGrafter"/>
</dbReference>
<dbReference type="PIRSF" id="PIRSF000157">
    <property type="entry name" value="Oxoglu_dh_E1"/>
    <property type="match status" value="1"/>
</dbReference>
<keyword evidence="4" id="KW-0786">Thiamine pyrophosphate</keyword>
<gene>
    <name evidence="6" type="ORF">HZA61_14060</name>
</gene>
<evidence type="ECO:0000256" key="1">
    <source>
        <dbReference type="ARBA" id="ARBA00001964"/>
    </source>
</evidence>
<dbReference type="InterPro" id="IPR031717">
    <property type="entry name" value="ODO-1/KGD_C"/>
</dbReference>
<dbReference type="Proteomes" id="UP000696931">
    <property type="component" value="Unassembled WGS sequence"/>
</dbReference>
<organism evidence="6 7">
    <name type="scientific">Eiseniibacteriota bacterium</name>
    <dbReference type="NCBI Taxonomy" id="2212470"/>
    <lineage>
        <taxon>Bacteria</taxon>
        <taxon>Candidatus Eiseniibacteriota</taxon>
    </lineage>
</organism>
<evidence type="ECO:0000259" key="5">
    <source>
        <dbReference type="SMART" id="SM00861"/>
    </source>
</evidence>
<dbReference type="NCBIfam" id="NF006914">
    <property type="entry name" value="PRK09404.1"/>
    <property type="match status" value="1"/>
</dbReference>
<dbReference type="Gene3D" id="3.40.50.11610">
    <property type="entry name" value="Multifunctional 2-oxoglutarate metabolism enzyme, C-terminal domain"/>
    <property type="match status" value="1"/>
</dbReference>
<dbReference type="CDD" id="cd02016">
    <property type="entry name" value="TPP_E1_OGDC_like"/>
    <property type="match status" value="1"/>
</dbReference>
<dbReference type="GO" id="GO:0030976">
    <property type="term" value="F:thiamine pyrophosphate binding"/>
    <property type="evidence" value="ECO:0007669"/>
    <property type="project" value="InterPro"/>
</dbReference>
<dbReference type="GO" id="GO:0006099">
    <property type="term" value="P:tricarboxylic acid cycle"/>
    <property type="evidence" value="ECO:0007669"/>
    <property type="project" value="TreeGrafter"/>
</dbReference>
<dbReference type="InterPro" id="IPR029061">
    <property type="entry name" value="THDP-binding"/>
</dbReference>
<comment type="caution">
    <text evidence="6">The sequence shown here is derived from an EMBL/GenBank/DDBJ whole genome shotgun (WGS) entry which is preliminary data.</text>
</comment>
<dbReference type="InterPro" id="IPR042179">
    <property type="entry name" value="KGD_C_sf"/>
</dbReference>
<dbReference type="AlphaFoldDB" id="A0A933WBS0"/>
<keyword evidence="3 6" id="KW-0560">Oxidoreductase</keyword>
<dbReference type="Pfam" id="PF00676">
    <property type="entry name" value="E1_dh"/>
    <property type="match status" value="1"/>
</dbReference>
<dbReference type="EC" id="1.2.4.2" evidence="2"/>
<comment type="cofactor">
    <cofactor evidence="1">
        <name>thiamine diphosphate</name>
        <dbReference type="ChEBI" id="CHEBI:58937"/>
    </cofactor>
</comment>
<dbReference type="InterPro" id="IPR001017">
    <property type="entry name" value="DH_E1"/>
</dbReference>
<dbReference type="NCBIfam" id="NF008907">
    <property type="entry name" value="PRK12270.1"/>
    <property type="match status" value="1"/>
</dbReference>
<evidence type="ECO:0000256" key="3">
    <source>
        <dbReference type="ARBA" id="ARBA00023002"/>
    </source>
</evidence>
<sequence length="923" mass="102780">MSRRLDFVLRANADFIDEQHRKWLADPGSVSEDWALFFAGVDLASREEMGPRGAVGTQADGGVYSLVHAYREFGHLVSDLDPLGERQTSHPLLELANFGLGKGDLDREVEAAPFKGEFHGTLRQLIERLRESYCGTLAVEYMDISDQDQREWLAEQVERARTRTTPAAAERIRILRALLAADGFEQFLHARYTGQKRFSLEGGASLIPMAETLVQEAAMRGVEQLQIGMPHRGRLNFLANIMKKPLERLFGEFESSFAPEDVEGHGDVKYHLGYSSTQTMSDGRSIVLTLQYNPSHLEFVNPVVLGSLHARQEAAGDYTRDRGVPVLIHGDAAFAGEGIVAETLALSQLPAYATGGTVHVIVNNQVGFTTSPHFSRATRYPTTIARAIDAPVLHVNGDDPEACVRAMSIALDYRMKFKRDVLIDLVCYRKHGHNEMDDPTFTQPVMYRKIASHVPASRRYAERLVAEGVLDGAGLEKIETEIDAAFRAAHRQAASDAAPAARQAPTGLWRGLEWAGEDWSAVTSVSRDVLEQVLHRITQLPESFHPHRKITQLSADRRRMFLEDRLDWSLGETLAYGTLLLEGRNVRLTGQDAGRGTFTHRHAALHDMESGMRHVPLEHLAPEQGRFEIVDTMLSEAAVLGFEYGYSTADPNTLTIWEAQFGDFANVAQVYIDQFIASGETKWGRMSGLTMLLPHGYEGQGPEHSSARLERFLELCADGNMQVCNLTTPAQLFHALRRQLHRRFRKPLVIMSPKSLLRHKAAVSTVAEFTTGGFQPLIGDPAADPAKTKRVLFVSGKFHYSLLEARLAQGATDTALVRVEQMYPFPDAEVRAELERFPNAVDVCWVQEEPENMGAWRHLRHRFERVLSEGRVLRVAARQDASTPASGFYGMHQQQEQALIAEAFSPQAVPSRAGRKGARGGVR</sequence>
<dbReference type="SUPFAM" id="SSF52518">
    <property type="entry name" value="Thiamin diphosphate-binding fold (THDP-binding)"/>
    <property type="match status" value="2"/>
</dbReference>
<dbReference type="Gene3D" id="3.40.50.12470">
    <property type="match status" value="1"/>
</dbReference>
<dbReference type="Pfam" id="PF16870">
    <property type="entry name" value="OxoGdeHyase_C"/>
    <property type="match status" value="1"/>
</dbReference>
<dbReference type="InterPro" id="IPR005475">
    <property type="entry name" value="Transketolase-like_Pyr-bd"/>
</dbReference>
<feature type="domain" description="Transketolase-like pyrimidine-binding" evidence="5">
    <location>
        <begin position="566"/>
        <end position="759"/>
    </location>
</feature>
<name>A0A933WBS0_UNCEI</name>
<dbReference type="InterPro" id="IPR011603">
    <property type="entry name" value="2oxoglutarate_DH_E1"/>
</dbReference>
<evidence type="ECO:0000256" key="2">
    <source>
        <dbReference type="ARBA" id="ARBA00012280"/>
    </source>
</evidence>
<proteinExistence type="predicted"/>
<evidence type="ECO:0000313" key="6">
    <source>
        <dbReference type="EMBL" id="MBI5170609.1"/>
    </source>
</evidence>
<dbReference type="Pfam" id="PF16078">
    <property type="entry name" value="2-oxogl_dehyd_N"/>
    <property type="match status" value="1"/>
</dbReference>
<dbReference type="InterPro" id="IPR032106">
    <property type="entry name" value="2-oxogl_dehyd_N"/>
</dbReference>
<dbReference type="GO" id="GO:0004591">
    <property type="term" value="F:oxoglutarate dehydrogenase (succinyl-transferring) activity"/>
    <property type="evidence" value="ECO:0007669"/>
    <property type="project" value="UniProtKB-EC"/>
</dbReference>
<dbReference type="Gene3D" id="1.10.287.1150">
    <property type="entry name" value="TPP helical domain"/>
    <property type="match status" value="1"/>
</dbReference>
<dbReference type="NCBIfam" id="TIGR00239">
    <property type="entry name" value="2oxo_dh_E1"/>
    <property type="match status" value="1"/>
</dbReference>
<dbReference type="EMBL" id="JACRIW010000100">
    <property type="protein sequence ID" value="MBI5170609.1"/>
    <property type="molecule type" value="Genomic_DNA"/>
</dbReference>
<dbReference type="Pfam" id="PF02779">
    <property type="entry name" value="Transket_pyr"/>
    <property type="match status" value="1"/>
</dbReference>
<dbReference type="PANTHER" id="PTHR23152:SF4">
    <property type="entry name" value="2-OXOADIPATE DEHYDROGENASE COMPLEX COMPONENT E1"/>
    <property type="match status" value="1"/>
</dbReference>
<dbReference type="SMART" id="SM00861">
    <property type="entry name" value="Transket_pyr"/>
    <property type="match status" value="1"/>
</dbReference>
<dbReference type="GO" id="GO:0045252">
    <property type="term" value="C:oxoglutarate dehydrogenase complex"/>
    <property type="evidence" value="ECO:0007669"/>
    <property type="project" value="TreeGrafter"/>
</dbReference>
<dbReference type="PANTHER" id="PTHR23152">
    <property type="entry name" value="2-OXOGLUTARATE DEHYDROGENASE"/>
    <property type="match status" value="1"/>
</dbReference>